<dbReference type="PANTHER" id="PTHR21716:SF15">
    <property type="entry name" value="TRANSPORT PROTEIN YRRI-RELATED"/>
    <property type="match status" value="1"/>
</dbReference>
<protein>
    <submittedName>
        <fullName evidence="7">AI-2E family transporter</fullName>
    </submittedName>
    <submittedName>
        <fullName evidence="8">Predicted PurR-regulated permease PerM</fullName>
    </submittedName>
</protein>
<feature type="transmembrane region" description="Helical" evidence="6">
    <location>
        <begin position="223"/>
        <end position="251"/>
    </location>
</feature>
<evidence type="ECO:0000313" key="9">
    <source>
        <dbReference type="Proteomes" id="UP000198956"/>
    </source>
</evidence>
<evidence type="ECO:0000256" key="1">
    <source>
        <dbReference type="ARBA" id="ARBA00004141"/>
    </source>
</evidence>
<reference evidence="7 10" key="2">
    <citation type="submission" date="2021-08" db="EMBL/GenBank/DDBJ databases">
        <title>Complete genome sequence of the strain Aneurinibacillus thermoaerophilus CCM 8960.</title>
        <authorList>
            <person name="Musilova J."/>
            <person name="Kourilova X."/>
            <person name="Pernicova I."/>
            <person name="Bezdicek M."/>
            <person name="Lengerova M."/>
            <person name="Obruca S."/>
            <person name="Sedlar K."/>
        </authorList>
    </citation>
    <scope>NUCLEOTIDE SEQUENCE [LARGE SCALE GENOMIC DNA]</scope>
    <source>
        <strain evidence="7 10">CCM 8960</strain>
    </source>
</reference>
<organism evidence="8 9">
    <name type="scientific">Aneurinibacillus thermoaerophilus</name>
    <dbReference type="NCBI Taxonomy" id="143495"/>
    <lineage>
        <taxon>Bacteria</taxon>
        <taxon>Bacillati</taxon>
        <taxon>Bacillota</taxon>
        <taxon>Bacilli</taxon>
        <taxon>Bacillales</taxon>
        <taxon>Paenibacillaceae</taxon>
        <taxon>Aneurinibacillus group</taxon>
        <taxon>Aneurinibacillus</taxon>
    </lineage>
</organism>
<proteinExistence type="inferred from homology"/>
<feature type="transmembrane region" description="Helical" evidence="6">
    <location>
        <begin position="316"/>
        <end position="346"/>
    </location>
</feature>
<evidence type="ECO:0000256" key="6">
    <source>
        <dbReference type="SAM" id="Phobius"/>
    </source>
</evidence>
<reference evidence="8 9" key="1">
    <citation type="submission" date="2016-10" db="EMBL/GenBank/DDBJ databases">
        <authorList>
            <person name="de Groot N.N."/>
        </authorList>
    </citation>
    <scope>NUCLEOTIDE SEQUENCE [LARGE SCALE GENOMIC DNA]</scope>
    <source>
        <strain evidence="8 9">L 420-91</strain>
    </source>
</reference>
<keyword evidence="3 6" id="KW-0812">Transmembrane</keyword>
<dbReference type="Proteomes" id="UP000826616">
    <property type="component" value="Chromosome"/>
</dbReference>
<feature type="transmembrane region" description="Helical" evidence="6">
    <location>
        <begin position="164"/>
        <end position="182"/>
    </location>
</feature>
<dbReference type="RefSeq" id="WP_057897951.1">
    <property type="nucleotide sequence ID" value="NZ_CP080764.1"/>
</dbReference>
<feature type="transmembrane region" description="Helical" evidence="6">
    <location>
        <begin position="78"/>
        <end position="100"/>
    </location>
</feature>
<feature type="transmembrane region" description="Helical" evidence="6">
    <location>
        <begin position="12"/>
        <end position="39"/>
    </location>
</feature>
<dbReference type="AlphaFoldDB" id="A0A1G7YC60"/>
<evidence type="ECO:0000256" key="5">
    <source>
        <dbReference type="ARBA" id="ARBA00023136"/>
    </source>
</evidence>
<dbReference type="InterPro" id="IPR002549">
    <property type="entry name" value="AI-2E-like"/>
</dbReference>
<gene>
    <name evidence="7" type="ORF">K3F53_14430</name>
    <name evidence="8" type="ORF">SAMN04489735_100656</name>
</gene>
<evidence type="ECO:0000313" key="8">
    <source>
        <dbReference type="EMBL" id="SDG93899.1"/>
    </source>
</evidence>
<keyword evidence="5 6" id="KW-0472">Membrane</keyword>
<dbReference type="Proteomes" id="UP000198956">
    <property type="component" value="Unassembled WGS sequence"/>
</dbReference>
<evidence type="ECO:0000256" key="2">
    <source>
        <dbReference type="ARBA" id="ARBA00009773"/>
    </source>
</evidence>
<feature type="transmembrane region" description="Helical" evidence="6">
    <location>
        <begin position="45"/>
        <end position="66"/>
    </location>
</feature>
<comment type="subcellular location">
    <subcellularLocation>
        <location evidence="1">Membrane</location>
        <topology evidence="1">Multi-pass membrane protein</topology>
    </subcellularLocation>
</comment>
<evidence type="ECO:0000256" key="4">
    <source>
        <dbReference type="ARBA" id="ARBA00022989"/>
    </source>
</evidence>
<keyword evidence="10" id="KW-1185">Reference proteome</keyword>
<evidence type="ECO:0000313" key="7">
    <source>
        <dbReference type="EMBL" id="QYY42052.1"/>
    </source>
</evidence>
<comment type="similarity">
    <text evidence="2">Belongs to the autoinducer-2 exporter (AI-2E) (TC 2.A.86) family.</text>
</comment>
<sequence length="363" mass="40713">MNMERITRTNWLYFLLIISLALLILFLLGKVGVFFIGAFEIAKKVLTPFFFALIIAYLLNPIVTFLMRRHFPRSLAILLIYTLFFLFLLFLIVNAGPILIREYKELSAKFPELVGTYRDWIGYMRIRQAQTPFSLHGGLTAGIQQIEIAMTNYVNGLFTGVDSWLEKILFVLLVPFIVFYMLKDMKPMQKGMLLLVPKRHRPTVRRMLHDIDTALGQYIRGQLIVCVAVGALAYAGYFFVGLPYAIVFASFVAITNIIPYIGPVFGAAPAVLFALTISWKMALYALIVNAVIQVLEGNIVSPMIVGRSLHMHPLLIILSVMIGGEIAGIAGLILAVPIVASLKVVIQHIIIHTIRRSECPEEG</sequence>
<feature type="transmembrane region" description="Helical" evidence="6">
    <location>
        <begin position="282"/>
        <end position="304"/>
    </location>
</feature>
<dbReference type="GO" id="GO:0055085">
    <property type="term" value="P:transmembrane transport"/>
    <property type="evidence" value="ECO:0007669"/>
    <property type="project" value="TreeGrafter"/>
</dbReference>
<evidence type="ECO:0000313" key="10">
    <source>
        <dbReference type="Proteomes" id="UP000826616"/>
    </source>
</evidence>
<dbReference type="OrthoDB" id="9793390at2"/>
<dbReference type="GeneID" id="97142574"/>
<accession>A0A1G7YC60</accession>
<dbReference type="Pfam" id="PF01594">
    <property type="entry name" value="AI-2E_transport"/>
    <property type="match status" value="1"/>
</dbReference>
<feature type="transmembrane region" description="Helical" evidence="6">
    <location>
        <begin position="257"/>
        <end position="275"/>
    </location>
</feature>
<dbReference type="EMBL" id="CP080764">
    <property type="protein sequence ID" value="QYY42052.1"/>
    <property type="molecule type" value="Genomic_DNA"/>
</dbReference>
<dbReference type="GO" id="GO:0016020">
    <property type="term" value="C:membrane"/>
    <property type="evidence" value="ECO:0007669"/>
    <property type="project" value="UniProtKB-SubCell"/>
</dbReference>
<name>A0A1G7YC60_ANETH</name>
<keyword evidence="4 6" id="KW-1133">Transmembrane helix</keyword>
<evidence type="ECO:0000256" key="3">
    <source>
        <dbReference type="ARBA" id="ARBA00022692"/>
    </source>
</evidence>
<dbReference type="PANTHER" id="PTHR21716">
    <property type="entry name" value="TRANSMEMBRANE PROTEIN"/>
    <property type="match status" value="1"/>
</dbReference>
<dbReference type="EMBL" id="FNDE01000006">
    <property type="protein sequence ID" value="SDG93899.1"/>
    <property type="molecule type" value="Genomic_DNA"/>
</dbReference>